<sequence length="35" mass="3633">MGINFASLQTRGMKLVLIDISIAGKIQGSLSLSGL</sequence>
<dbReference type="EMBL" id="FNVK01000047">
    <property type="protein sequence ID" value="SEG19379.1"/>
    <property type="molecule type" value="Genomic_DNA"/>
</dbReference>
<evidence type="ECO:0000313" key="1">
    <source>
        <dbReference type="EMBL" id="SEG19379.1"/>
    </source>
</evidence>
<dbReference type="AlphaFoldDB" id="A0A1H5Y5P5"/>
<gene>
    <name evidence="1" type="ORF">SAMN05216403_1475</name>
</gene>
<dbReference type="Proteomes" id="UP000236751">
    <property type="component" value="Unassembled WGS sequence"/>
</dbReference>
<protein>
    <submittedName>
        <fullName evidence="1">Uncharacterized protein</fullName>
    </submittedName>
</protein>
<proteinExistence type="predicted"/>
<evidence type="ECO:0000313" key="2">
    <source>
        <dbReference type="Proteomes" id="UP000236751"/>
    </source>
</evidence>
<organism evidence="1 2">
    <name type="scientific">Nitrosospira multiformis (strain ATCC 25196 / NCIMB 11849 / C 71)</name>
    <dbReference type="NCBI Taxonomy" id="323848"/>
    <lineage>
        <taxon>Bacteria</taxon>
        <taxon>Pseudomonadati</taxon>
        <taxon>Pseudomonadota</taxon>
        <taxon>Betaproteobacteria</taxon>
        <taxon>Nitrosomonadales</taxon>
        <taxon>Nitrosomonadaceae</taxon>
        <taxon>Nitrosospira</taxon>
    </lineage>
</organism>
<name>A0A1H5Y5P5_NITMU</name>
<reference evidence="1 2" key="1">
    <citation type="submission" date="2016-10" db="EMBL/GenBank/DDBJ databases">
        <authorList>
            <person name="de Groot N.N."/>
        </authorList>
    </citation>
    <scope>NUCLEOTIDE SEQUENCE [LARGE SCALE GENOMIC DNA]</scope>
    <source>
        <strain evidence="1 2">Nl13</strain>
    </source>
</reference>
<accession>A0A1H5Y5P5</accession>